<feature type="compositionally biased region" description="Pro residues" evidence="1">
    <location>
        <begin position="92"/>
        <end position="108"/>
    </location>
</feature>
<dbReference type="EMBL" id="CADEPI010000622">
    <property type="protein sequence ID" value="CAB3387774.1"/>
    <property type="molecule type" value="Genomic_DNA"/>
</dbReference>
<dbReference type="OrthoDB" id="6107953at2759"/>
<feature type="compositionally biased region" description="Polar residues" evidence="1">
    <location>
        <begin position="69"/>
        <end position="83"/>
    </location>
</feature>
<organism evidence="2 3">
    <name type="scientific">Cloeon dipterum</name>
    <dbReference type="NCBI Taxonomy" id="197152"/>
    <lineage>
        <taxon>Eukaryota</taxon>
        <taxon>Metazoa</taxon>
        <taxon>Ecdysozoa</taxon>
        <taxon>Arthropoda</taxon>
        <taxon>Hexapoda</taxon>
        <taxon>Insecta</taxon>
        <taxon>Pterygota</taxon>
        <taxon>Palaeoptera</taxon>
        <taxon>Ephemeroptera</taxon>
        <taxon>Pisciforma</taxon>
        <taxon>Baetidae</taxon>
        <taxon>Cloeon</taxon>
    </lineage>
</organism>
<feature type="compositionally biased region" description="Polar residues" evidence="1">
    <location>
        <begin position="278"/>
        <end position="291"/>
    </location>
</feature>
<dbReference type="AlphaFoldDB" id="A0A8S1DUX3"/>
<sequence length="291" mass="29008">MATRTAVVTNKPNTADLADKNKRLAYNMYRGMLTQFYPQANAIIESLPHDRVTYDQGVDRHILDMIQQSNQISGGTKRGSNMSEGAMGGGPGVPPPPPPPPPPMPGPGAPMAARPRPPTSSLEPPAAIQVAMMGQSKDKKPFTYTPGGIDLSQIKSPRMARRICRNAANGESAGHPATAADKRPAAGSAAPADDASSGRGASAAPAASGDAAEQTAASATTDAASDAPVIAAAGASAPATPADAAVAALAAAANATAATSDATGGACRSRSCTASAAPTNPSVSYPSTDAK</sequence>
<feature type="compositionally biased region" description="Low complexity" evidence="1">
    <location>
        <begin position="185"/>
        <end position="223"/>
    </location>
</feature>
<evidence type="ECO:0000256" key="1">
    <source>
        <dbReference type="SAM" id="MobiDB-lite"/>
    </source>
</evidence>
<keyword evidence="3" id="KW-1185">Reference proteome</keyword>
<evidence type="ECO:0000313" key="2">
    <source>
        <dbReference type="EMBL" id="CAB3387774.1"/>
    </source>
</evidence>
<proteinExistence type="predicted"/>
<name>A0A8S1DUX3_9INSE</name>
<dbReference type="Proteomes" id="UP000494165">
    <property type="component" value="Unassembled WGS sequence"/>
</dbReference>
<feature type="region of interest" description="Disordered" evidence="1">
    <location>
        <begin position="137"/>
        <end position="223"/>
    </location>
</feature>
<feature type="compositionally biased region" description="Low complexity" evidence="1">
    <location>
        <begin position="258"/>
        <end position="277"/>
    </location>
</feature>
<feature type="region of interest" description="Disordered" evidence="1">
    <location>
        <begin position="69"/>
        <end position="123"/>
    </location>
</feature>
<gene>
    <name evidence="2" type="ORF">CLODIP_2_CD00602</name>
</gene>
<reference evidence="2 3" key="1">
    <citation type="submission" date="2020-04" db="EMBL/GenBank/DDBJ databases">
        <authorList>
            <person name="Alioto T."/>
            <person name="Alioto T."/>
            <person name="Gomez Garrido J."/>
        </authorList>
    </citation>
    <scope>NUCLEOTIDE SEQUENCE [LARGE SCALE GENOMIC DNA]</scope>
</reference>
<comment type="caution">
    <text evidence="2">The sequence shown here is derived from an EMBL/GenBank/DDBJ whole genome shotgun (WGS) entry which is preliminary data.</text>
</comment>
<protein>
    <submittedName>
        <fullName evidence="2">Uncharacterized protein</fullName>
    </submittedName>
</protein>
<accession>A0A8S1DUX3</accession>
<evidence type="ECO:0000313" key="3">
    <source>
        <dbReference type="Proteomes" id="UP000494165"/>
    </source>
</evidence>
<feature type="region of interest" description="Disordered" evidence="1">
    <location>
        <begin position="258"/>
        <end position="291"/>
    </location>
</feature>